<dbReference type="GO" id="GO:0005829">
    <property type="term" value="C:cytosol"/>
    <property type="evidence" value="ECO:0007669"/>
    <property type="project" value="TreeGrafter"/>
</dbReference>
<evidence type="ECO:0000256" key="1">
    <source>
        <dbReference type="ARBA" id="ARBA00022857"/>
    </source>
</evidence>
<dbReference type="Pfam" id="PF02826">
    <property type="entry name" value="2-Hacid_dh_C"/>
    <property type="match status" value="1"/>
</dbReference>
<evidence type="ECO:0000256" key="4">
    <source>
        <dbReference type="RuleBase" id="RU003719"/>
    </source>
</evidence>
<dbReference type="InterPro" id="IPR050223">
    <property type="entry name" value="D-isomer_2-hydroxyacid_DH"/>
</dbReference>
<keyword evidence="3" id="KW-0520">NAD</keyword>
<dbReference type="GO" id="GO:0030267">
    <property type="term" value="F:glyoxylate reductase (NADPH) activity"/>
    <property type="evidence" value="ECO:0007669"/>
    <property type="project" value="TreeGrafter"/>
</dbReference>
<feature type="domain" description="D-isomer specific 2-hydroxyacid dehydrogenase NAD-binding" evidence="6">
    <location>
        <begin position="108"/>
        <end position="279"/>
    </location>
</feature>
<name>A0A175RRP9_9HYPH</name>
<dbReference type="PANTHER" id="PTHR10996:SF178">
    <property type="entry name" value="2-HYDROXYACID DEHYDROGENASE YGL185C-RELATED"/>
    <property type="match status" value="1"/>
</dbReference>
<evidence type="ECO:0000259" key="5">
    <source>
        <dbReference type="Pfam" id="PF00389"/>
    </source>
</evidence>
<sequence>MTANILQLCPLMPALEKALNERFTVHRFFEAGDPDEFLAEHAERLRGVVTGGHIGIPAELAARLPALEIVAINGVGFDKVDLAEAKRRGVRVSNTPDVLTEDVADLAIGLIVSALRQIPRGHEHVRAGRWPSGDLALGSKVSRRRYGIFGFGRIGQAIARRLEGFDAEIAYASRSAVDTPYPRFDSVADLAEWADVLVVAASASPETRNIIDAQVLDALGPKGVLVNVARGSLVDESALLDALEQGRIAGAALDVFADEPRVPERFFTLSNVVLTPHMASATHETRQAMADLVLANLDAHFAGREMPTALV</sequence>
<feature type="domain" description="D-isomer specific 2-hydroxyacid dehydrogenase catalytic" evidence="5">
    <location>
        <begin position="18"/>
        <end position="309"/>
    </location>
</feature>
<dbReference type="SUPFAM" id="SSF52283">
    <property type="entry name" value="Formate/glycerate dehydrogenase catalytic domain-like"/>
    <property type="match status" value="1"/>
</dbReference>
<dbReference type="InterPro" id="IPR036291">
    <property type="entry name" value="NAD(P)-bd_dom_sf"/>
</dbReference>
<evidence type="ECO:0000259" key="6">
    <source>
        <dbReference type="Pfam" id="PF02826"/>
    </source>
</evidence>
<gene>
    <name evidence="7" type="ORF">NS365_08055</name>
</gene>
<keyword evidence="1" id="KW-0521">NADP</keyword>
<comment type="caution">
    <text evidence="7">The sequence shown here is derived from an EMBL/GenBank/DDBJ whole genome shotgun (WGS) entry which is preliminary data.</text>
</comment>
<dbReference type="CDD" id="cd12156">
    <property type="entry name" value="HPPR"/>
    <property type="match status" value="1"/>
</dbReference>
<dbReference type="GO" id="GO:0016618">
    <property type="term" value="F:hydroxypyruvate reductase [NAD(P)H] activity"/>
    <property type="evidence" value="ECO:0007669"/>
    <property type="project" value="TreeGrafter"/>
</dbReference>
<dbReference type="SUPFAM" id="SSF51735">
    <property type="entry name" value="NAD(P)-binding Rossmann-fold domains"/>
    <property type="match status" value="1"/>
</dbReference>
<keyword evidence="8" id="KW-1185">Reference proteome</keyword>
<dbReference type="EMBL" id="LDQA01000019">
    <property type="protein sequence ID" value="KTR06356.1"/>
    <property type="molecule type" value="Genomic_DNA"/>
</dbReference>
<dbReference type="FunFam" id="3.40.50.720:FF:000213">
    <property type="entry name" value="Putative 2-hydroxyacid dehydrogenase"/>
    <property type="match status" value="1"/>
</dbReference>
<dbReference type="RefSeq" id="WP_058599764.1">
    <property type="nucleotide sequence ID" value="NZ_LDQA01000019.1"/>
</dbReference>
<proteinExistence type="inferred from homology"/>
<dbReference type="InterPro" id="IPR006139">
    <property type="entry name" value="D-isomer_2_OHA_DH_cat_dom"/>
</dbReference>
<dbReference type="Gene3D" id="3.40.50.720">
    <property type="entry name" value="NAD(P)-binding Rossmann-like Domain"/>
    <property type="match status" value="2"/>
</dbReference>
<comment type="similarity">
    <text evidence="4">Belongs to the D-isomer specific 2-hydroxyacid dehydrogenase family.</text>
</comment>
<dbReference type="Pfam" id="PF00389">
    <property type="entry name" value="2-Hacid_dh"/>
    <property type="match status" value="1"/>
</dbReference>
<dbReference type="PANTHER" id="PTHR10996">
    <property type="entry name" value="2-HYDROXYACID DEHYDROGENASE-RELATED"/>
    <property type="match status" value="1"/>
</dbReference>
<dbReference type="Proteomes" id="UP000078529">
    <property type="component" value="Unassembled WGS sequence"/>
</dbReference>
<evidence type="ECO:0000313" key="8">
    <source>
        <dbReference type="Proteomes" id="UP000078529"/>
    </source>
</evidence>
<organism evidence="7 8">
    <name type="scientific">Aureimonas ureilytica</name>
    <dbReference type="NCBI Taxonomy" id="401562"/>
    <lineage>
        <taxon>Bacteria</taxon>
        <taxon>Pseudomonadati</taxon>
        <taxon>Pseudomonadota</taxon>
        <taxon>Alphaproteobacteria</taxon>
        <taxon>Hyphomicrobiales</taxon>
        <taxon>Aurantimonadaceae</taxon>
        <taxon>Aureimonas</taxon>
    </lineage>
</organism>
<accession>A0A175RRP9</accession>
<dbReference type="AlphaFoldDB" id="A0A175RRP9"/>
<dbReference type="PATRIC" id="fig|401562.4.peg.1348"/>
<keyword evidence="2 4" id="KW-0560">Oxidoreductase</keyword>
<protein>
    <submittedName>
        <fullName evidence="7">Dihydrofolate reductase</fullName>
    </submittedName>
</protein>
<reference evidence="7 8" key="1">
    <citation type="journal article" date="2016" name="Front. Microbiol.">
        <title>Genomic Resource of Rice Seed Associated Bacteria.</title>
        <authorList>
            <person name="Midha S."/>
            <person name="Bansal K."/>
            <person name="Sharma S."/>
            <person name="Kumar N."/>
            <person name="Patil P.P."/>
            <person name="Chaudhry V."/>
            <person name="Patil P.B."/>
        </authorList>
    </citation>
    <scope>NUCLEOTIDE SEQUENCE [LARGE SCALE GENOMIC DNA]</scope>
    <source>
        <strain evidence="7 8">NS365</strain>
    </source>
</reference>
<evidence type="ECO:0000313" key="7">
    <source>
        <dbReference type="EMBL" id="KTR06356.1"/>
    </source>
</evidence>
<evidence type="ECO:0000256" key="3">
    <source>
        <dbReference type="ARBA" id="ARBA00023027"/>
    </source>
</evidence>
<dbReference type="GO" id="GO:0051287">
    <property type="term" value="F:NAD binding"/>
    <property type="evidence" value="ECO:0007669"/>
    <property type="project" value="InterPro"/>
</dbReference>
<dbReference type="InterPro" id="IPR006140">
    <property type="entry name" value="D-isomer_DH_NAD-bd"/>
</dbReference>
<evidence type="ECO:0000256" key="2">
    <source>
        <dbReference type="ARBA" id="ARBA00023002"/>
    </source>
</evidence>